<name>A0A1H4E8C4_9RHOB</name>
<dbReference type="InterPro" id="IPR009078">
    <property type="entry name" value="Ferritin-like_SF"/>
</dbReference>
<evidence type="ECO:0000313" key="2">
    <source>
        <dbReference type="Proteomes" id="UP000198703"/>
    </source>
</evidence>
<keyword evidence="2" id="KW-1185">Reference proteome</keyword>
<dbReference type="AlphaFoldDB" id="A0A1H4E8C4"/>
<protein>
    <submittedName>
        <fullName evidence="1">p-aminobenzoate N-oxygenase AurF</fullName>
    </submittedName>
</protein>
<dbReference type="OrthoDB" id="5500270at2"/>
<gene>
    <name evidence="1" type="ORF">SAMN05444370_112103</name>
</gene>
<dbReference type="InterPro" id="IPR025859">
    <property type="entry name" value="AurF/CmlI"/>
</dbReference>
<proteinExistence type="predicted"/>
<dbReference type="Proteomes" id="UP000198703">
    <property type="component" value="Unassembled WGS sequence"/>
</dbReference>
<dbReference type="Gene3D" id="1.10.620.20">
    <property type="entry name" value="Ribonucleotide Reductase, subunit A"/>
    <property type="match status" value="1"/>
</dbReference>
<reference evidence="1 2" key="1">
    <citation type="submission" date="2016-10" db="EMBL/GenBank/DDBJ databases">
        <authorList>
            <person name="de Groot N.N."/>
        </authorList>
    </citation>
    <scope>NUCLEOTIDE SEQUENCE [LARGE SCALE GENOMIC DNA]</scope>
    <source>
        <strain evidence="1 2">DSM 15345</strain>
    </source>
</reference>
<dbReference type="InterPro" id="IPR012348">
    <property type="entry name" value="RNR-like"/>
</dbReference>
<dbReference type="GO" id="GO:0016491">
    <property type="term" value="F:oxidoreductase activity"/>
    <property type="evidence" value="ECO:0007669"/>
    <property type="project" value="InterPro"/>
</dbReference>
<sequence length="249" mass="27082">MTDMLDDLAAKGWRAQAQDAAAFDWAGGARLPFWTPRRVAVWAISQFCHGERATADMCARIAGRIAGDAARACLETQRLDEERHLVLYERYLALLGARADPAGALSRAYARALGAGDVHATMLAFHVILEGESLRIQKVAEDWMPCPLFRAVSAAIARDEARHVAFGKLHLRRSLPDLPLAERLALLEWLRAMWLDAAVAVAAAVSPLGPLAARLTRPGTLEAKWRGRLADLEGAGLFAPEERALFGAA</sequence>
<evidence type="ECO:0000313" key="1">
    <source>
        <dbReference type="EMBL" id="SEA81166.1"/>
    </source>
</evidence>
<dbReference type="Pfam" id="PF11583">
    <property type="entry name" value="AurF"/>
    <property type="match status" value="1"/>
</dbReference>
<organism evidence="1 2">
    <name type="scientific">Rubrimonas cliftonensis</name>
    <dbReference type="NCBI Taxonomy" id="89524"/>
    <lineage>
        <taxon>Bacteria</taxon>
        <taxon>Pseudomonadati</taxon>
        <taxon>Pseudomonadota</taxon>
        <taxon>Alphaproteobacteria</taxon>
        <taxon>Rhodobacterales</taxon>
        <taxon>Paracoccaceae</taxon>
        <taxon>Rubrimonas</taxon>
    </lineage>
</organism>
<dbReference type="SUPFAM" id="SSF47240">
    <property type="entry name" value="Ferritin-like"/>
    <property type="match status" value="1"/>
</dbReference>
<accession>A0A1H4E8C4</accession>
<dbReference type="STRING" id="89524.SAMN05444370_112103"/>
<dbReference type="CDD" id="cd00657">
    <property type="entry name" value="Ferritin_like"/>
    <property type="match status" value="1"/>
</dbReference>
<dbReference type="EMBL" id="FNQM01000012">
    <property type="protein sequence ID" value="SEA81166.1"/>
    <property type="molecule type" value="Genomic_DNA"/>
</dbReference>